<dbReference type="OrthoDB" id="2536866at2759"/>
<evidence type="ECO:0000256" key="1">
    <source>
        <dbReference type="SAM" id="MobiDB-lite"/>
    </source>
</evidence>
<name>A0A0C3PVN7_9AGAM</name>
<organism evidence="2 3">
    <name type="scientific">Tulasnella calospora MUT 4182</name>
    <dbReference type="NCBI Taxonomy" id="1051891"/>
    <lineage>
        <taxon>Eukaryota</taxon>
        <taxon>Fungi</taxon>
        <taxon>Dikarya</taxon>
        <taxon>Basidiomycota</taxon>
        <taxon>Agaricomycotina</taxon>
        <taxon>Agaricomycetes</taxon>
        <taxon>Cantharellales</taxon>
        <taxon>Tulasnellaceae</taxon>
        <taxon>Tulasnella</taxon>
    </lineage>
</organism>
<dbReference type="Proteomes" id="UP000054248">
    <property type="component" value="Unassembled WGS sequence"/>
</dbReference>
<protein>
    <submittedName>
        <fullName evidence="2">Uncharacterized protein</fullName>
    </submittedName>
</protein>
<accession>A0A0C3PVN7</accession>
<reference evidence="2 3" key="1">
    <citation type="submission" date="2014-04" db="EMBL/GenBank/DDBJ databases">
        <authorList>
            <consortium name="DOE Joint Genome Institute"/>
            <person name="Kuo A."/>
            <person name="Girlanda M."/>
            <person name="Perotto S."/>
            <person name="Kohler A."/>
            <person name="Nagy L.G."/>
            <person name="Floudas D."/>
            <person name="Copeland A."/>
            <person name="Barry K.W."/>
            <person name="Cichocki N."/>
            <person name="Veneault-Fourrey C."/>
            <person name="LaButti K."/>
            <person name="Lindquist E.A."/>
            <person name="Lipzen A."/>
            <person name="Lundell T."/>
            <person name="Morin E."/>
            <person name="Murat C."/>
            <person name="Sun H."/>
            <person name="Tunlid A."/>
            <person name="Henrissat B."/>
            <person name="Grigoriev I.V."/>
            <person name="Hibbett D.S."/>
            <person name="Martin F."/>
            <person name="Nordberg H.P."/>
            <person name="Cantor M.N."/>
            <person name="Hua S.X."/>
        </authorList>
    </citation>
    <scope>NUCLEOTIDE SEQUENCE [LARGE SCALE GENOMIC DNA]</scope>
    <source>
        <strain evidence="2 3">MUT 4182</strain>
    </source>
</reference>
<sequence>MVLILQTKDAALPSRHVNAPPPYTSLAVNTPPRTPGPNSPFRSSPRVSFDSLPPHILLSIVNATVPPSSPSTPEPYIETLYWLTHCLRLVSRSTYIASMSFLRSTFLPDYLTNIKLPYTCDPFPLEPPEASLPAQYQRPQAIVSLQREMAVLDRFIALKCSEDVRSYSTELHLDLDHFKDMFELEQPKARAEDLIRKYGMRAGVVSLVAPPLAPSTPVSRLPTPLPFSAISVNFSPRKVGVVILRRTVVDVRRDRDETLESVAKRLVKELARVLGRAG</sequence>
<feature type="region of interest" description="Disordered" evidence="1">
    <location>
        <begin position="22"/>
        <end position="46"/>
    </location>
</feature>
<evidence type="ECO:0000313" key="3">
    <source>
        <dbReference type="Proteomes" id="UP000054248"/>
    </source>
</evidence>
<dbReference type="HOGENOM" id="CLU_053871_0_0_1"/>
<evidence type="ECO:0000313" key="2">
    <source>
        <dbReference type="EMBL" id="KIO19035.1"/>
    </source>
</evidence>
<dbReference type="STRING" id="1051891.A0A0C3PVN7"/>
<reference evidence="3" key="2">
    <citation type="submission" date="2015-01" db="EMBL/GenBank/DDBJ databases">
        <title>Evolutionary Origins and Diversification of the Mycorrhizal Mutualists.</title>
        <authorList>
            <consortium name="DOE Joint Genome Institute"/>
            <consortium name="Mycorrhizal Genomics Consortium"/>
            <person name="Kohler A."/>
            <person name="Kuo A."/>
            <person name="Nagy L.G."/>
            <person name="Floudas D."/>
            <person name="Copeland A."/>
            <person name="Barry K.W."/>
            <person name="Cichocki N."/>
            <person name="Veneault-Fourrey C."/>
            <person name="LaButti K."/>
            <person name="Lindquist E.A."/>
            <person name="Lipzen A."/>
            <person name="Lundell T."/>
            <person name="Morin E."/>
            <person name="Murat C."/>
            <person name="Riley R."/>
            <person name="Ohm R."/>
            <person name="Sun H."/>
            <person name="Tunlid A."/>
            <person name="Henrissat B."/>
            <person name="Grigoriev I.V."/>
            <person name="Hibbett D.S."/>
            <person name="Martin F."/>
        </authorList>
    </citation>
    <scope>NUCLEOTIDE SEQUENCE [LARGE SCALE GENOMIC DNA]</scope>
    <source>
        <strain evidence="3">MUT 4182</strain>
    </source>
</reference>
<keyword evidence="3" id="KW-1185">Reference proteome</keyword>
<gene>
    <name evidence="2" type="ORF">M407DRAFT_152976</name>
</gene>
<proteinExistence type="predicted"/>
<dbReference type="EMBL" id="KN823245">
    <property type="protein sequence ID" value="KIO19035.1"/>
    <property type="molecule type" value="Genomic_DNA"/>
</dbReference>
<dbReference type="AlphaFoldDB" id="A0A0C3PVN7"/>